<protein>
    <recommendedName>
        <fullName evidence="3">Porin</fullName>
    </recommendedName>
</protein>
<accession>A0A090EEL4</accession>
<dbReference type="AlphaFoldDB" id="A0A090EEL4"/>
<reference evidence="2" key="1">
    <citation type="submission" date="2014-08" db="EMBL/GenBank/DDBJ databases">
        <authorList>
            <person name="Moulin L."/>
        </authorList>
    </citation>
    <scope>NUCLEOTIDE SEQUENCE [LARGE SCALE GENOMIC DNA]</scope>
</reference>
<sequence length="414" mass="45232">MAEGALTIRARSMTIETPRPVTRYLSPGLFGGAACLGLLLVSAEAKADPGTDPEITGSIEQHWTTNALDSDRAVTDWYTLLRGSIDQQWGDADANVRIHADFEGSRYNRASIEDDRSLALSAQAFRRLEAGLELRGTLSYRVLSTGDDLEIGPLIIGTRELKQILSAQGQFGIDLGNATSLTIEATESIEKVGDTHFQDDLISPTKLHADRILSQVAARLTRTVGEYAFGGSTSALLASVERVGFPPLQLSFFQYTAQAEAAFKGKDGSSFGLALGAQYLRGADCIYERVLPAWQANFVKPLPKGFELRGTCFGRYETSDTDDPLASWLRRAELELGLKLRENLAVGTGIFAQLKDNLLLENVERSKGVYAEATWGATRSLNIVFRVDYSQKVKTILDEHESTVDAFVGVRTNI</sequence>
<gene>
    <name evidence="1" type="ORF">MPL3356_60418</name>
</gene>
<dbReference type="EMBL" id="CCMZ01000056">
    <property type="protein sequence ID" value="CDX26498.1"/>
    <property type="molecule type" value="Genomic_DNA"/>
</dbReference>
<evidence type="ECO:0000313" key="1">
    <source>
        <dbReference type="EMBL" id="CDX26498.1"/>
    </source>
</evidence>
<proteinExistence type="predicted"/>
<keyword evidence="2" id="KW-1185">Reference proteome</keyword>
<dbReference type="Proteomes" id="UP000045285">
    <property type="component" value="Unassembled WGS sequence"/>
</dbReference>
<name>A0A090EEL4_MESPL</name>
<evidence type="ECO:0008006" key="3">
    <source>
        <dbReference type="Google" id="ProtNLM"/>
    </source>
</evidence>
<evidence type="ECO:0000313" key="2">
    <source>
        <dbReference type="Proteomes" id="UP000045285"/>
    </source>
</evidence>
<organism evidence="1 2">
    <name type="scientific">Mesorhizobium plurifarium</name>
    <dbReference type="NCBI Taxonomy" id="69974"/>
    <lineage>
        <taxon>Bacteria</taxon>
        <taxon>Pseudomonadati</taxon>
        <taxon>Pseudomonadota</taxon>
        <taxon>Alphaproteobacteria</taxon>
        <taxon>Hyphomicrobiales</taxon>
        <taxon>Phyllobacteriaceae</taxon>
        <taxon>Mesorhizobium</taxon>
    </lineage>
</organism>